<evidence type="ECO:0000259" key="1">
    <source>
        <dbReference type="Pfam" id="PF04273"/>
    </source>
</evidence>
<dbReference type="GO" id="GO:0016740">
    <property type="term" value="F:transferase activity"/>
    <property type="evidence" value="ECO:0007669"/>
    <property type="project" value="UniProtKB-KW"/>
</dbReference>
<evidence type="ECO:0000313" key="2">
    <source>
        <dbReference type="EMBL" id="MCK7595557.1"/>
    </source>
</evidence>
<protein>
    <submittedName>
        <fullName evidence="2">TIGR01244 family sulfur transferase</fullName>
    </submittedName>
</protein>
<feature type="domain" description="Beta-lactamase hydrolase-like protein phosphatase-like" evidence="1">
    <location>
        <begin position="8"/>
        <end position="111"/>
    </location>
</feature>
<dbReference type="NCBIfam" id="TIGR01244">
    <property type="entry name" value="TIGR01244 family sulfur transferase"/>
    <property type="match status" value="1"/>
</dbReference>
<dbReference type="EMBL" id="JALNMH010000021">
    <property type="protein sequence ID" value="MCK7595557.1"/>
    <property type="molecule type" value="Genomic_DNA"/>
</dbReference>
<reference evidence="2" key="1">
    <citation type="submission" date="2022-04" db="EMBL/GenBank/DDBJ databases">
        <title>Lysobacter sp. CAU 1642 isolated from sea sand.</title>
        <authorList>
            <person name="Kim W."/>
        </authorList>
    </citation>
    <scope>NUCLEOTIDE SEQUENCE</scope>
    <source>
        <strain evidence="2">CAU 1642</strain>
    </source>
</reference>
<evidence type="ECO:0000313" key="3">
    <source>
        <dbReference type="Proteomes" id="UP001431449"/>
    </source>
</evidence>
<comment type="caution">
    <text evidence="2">The sequence shown here is derived from an EMBL/GenBank/DDBJ whole genome shotgun (WGS) entry which is preliminary data.</text>
</comment>
<dbReference type="Gene3D" id="3.90.190.10">
    <property type="entry name" value="Protein tyrosine phosphatase superfamily"/>
    <property type="match status" value="1"/>
</dbReference>
<dbReference type="CDD" id="cd14503">
    <property type="entry name" value="PTP-bact"/>
    <property type="match status" value="1"/>
</dbReference>
<dbReference type="RefSeq" id="WP_248211587.1">
    <property type="nucleotide sequence ID" value="NZ_JALNMH010000021.1"/>
</dbReference>
<dbReference type="InterPro" id="IPR029021">
    <property type="entry name" value="Prot-tyrosine_phosphatase-like"/>
</dbReference>
<dbReference type="InterPro" id="IPR005939">
    <property type="entry name" value="BLH_phosphatase-like"/>
</dbReference>
<name>A0ABT0GNH7_9GAMM</name>
<sequence>MSPRFPQLEEGLSVAAQIALDDLPAIAAAGYRSLICNRPDGEAEEQPDMDAVAEAAAGLGLPLRRVPVVGSAISEDDIAAHRAALAELPRPILAYCRSGNRCSVLWALVRADSMPAEQIIDTARGAGYDLSALRPWLQARAASR</sequence>
<organism evidence="2 3">
    <name type="scientific">Pseudomarimonas salicorniae</name>
    <dbReference type="NCBI Taxonomy" id="2933270"/>
    <lineage>
        <taxon>Bacteria</taxon>
        <taxon>Pseudomonadati</taxon>
        <taxon>Pseudomonadota</taxon>
        <taxon>Gammaproteobacteria</taxon>
        <taxon>Lysobacterales</taxon>
        <taxon>Lysobacteraceae</taxon>
        <taxon>Pseudomarimonas</taxon>
    </lineage>
</organism>
<keyword evidence="2" id="KW-0808">Transferase</keyword>
<gene>
    <name evidence="2" type="ORF">M0G41_18035</name>
</gene>
<keyword evidence="3" id="KW-1185">Reference proteome</keyword>
<proteinExistence type="predicted"/>
<dbReference type="Proteomes" id="UP001431449">
    <property type="component" value="Unassembled WGS sequence"/>
</dbReference>
<accession>A0ABT0GNH7</accession>
<dbReference type="Pfam" id="PF04273">
    <property type="entry name" value="BLH_phosphatase"/>
    <property type="match status" value="1"/>
</dbReference>